<sequence length="273" mass="30446">MTDTDARGIEPSADDERGDFYIVGIGASAGGYEAIERFFRQMPPDSGMAFVVVQHLSPDFKSLMVELLSKHTAMELFRVEDGIAVRPNCVYLIPPRKTMTLFQGRLYLSDIEHEHGLNLPINLFLRSLAEDKMEKAIAIIFSGTGSDGTLGIREIKGCGGMVIAQDPTSAKFDGMPRSAIGTGLVDAVLSPEDMPDTLLRFLTQLSVSQHAPSGIMRGQKFDRLSRLLAILKQKKQIDFTQYKTSTILRRVEKRMGINQIYTIDEYISFFQQT</sequence>
<name>A0A9D5JV77_9BACT</name>
<evidence type="ECO:0000313" key="7">
    <source>
        <dbReference type="Proteomes" id="UP000649604"/>
    </source>
</evidence>
<dbReference type="InterPro" id="IPR022641">
    <property type="entry name" value="CheR_N"/>
</dbReference>
<dbReference type="SUPFAM" id="SSF52738">
    <property type="entry name" value="Methylesterase CheB, C-terminal domain"/>
    <property type="match status" value="1"/>
</dbReference>
<keyword evidence="4" id="KW-0145">Chemotaxis</keyword>
<dbReference type="GO" id="GO:0006935">
    <property type="term" value="P:chemotaxis"/>
    <property type="evidence" value="ECO:0007669"/>
    <property type="project" value="UniProtKB-UniRule"/>
</dbReference>
<evidence type="ECO:0000256" key="4">
    <source>
        <dbReference type="PROSITE-ProRule" id="PRU00050"/>
    </source>
</evidence>
<dbReference type="EC" id="3.1.1.61" evidence="2"/>
<evidence type="ECO:0000256" key="2">
    <source>
        <dbReference type="ARBA" id="ARBA00039140"/>
    </source>
</evidence>
<dbReference type="SUPFAM" id="SSF47757">
    <property type="entry name" value="Chemotaxis receptor methyltransferase CheR, N-terminal domain"/>
    <property type="match status" value="1"/>
</dbReference>
<dbReference type="EMBL" id="WJJP01000316">
    <property type="protein sequence ID" value="MBD3324887.1"/>
    <property type="molecule type" value="Genomic_DNA"/>
</dbReference>
<comment type="catalytic activity">
    <reaction evidence="3">
        <text>[protein]-L-glutamate 5-O-methyl ester + H2O = L-glutamyl-[protein] + methanol + H(+)</text>
        <dbReference type="Rhea" id="RHEA:23236"/>
        <dbReference type="Rhea" id="RHEA-COMP:10208"/>
        <dbReference type="Rhea" id="RHEA-COMP:10311"/>
        <dbReference type="ChEBI" id="CHEBI:15377"/>
        <dbReference type="ChEBI" id="CHEBI:15378"/>
        <dbReference type="ChEBI" id="CHEBI:17790"/>
        <dbReference type="ChEBI" id="CHEBI:29973"/>
        <dbReference type="ChEBI" id="CHEBI:82795"/>
        <dbReference type="EC" id="3.1.1.61"/>
    </reaction>
</comment>
<comment type="caution">
    <text evidence="6">The sequence shown here is derived from an EMBL/GenBank/DDBJ whole genome shotgun (WGS) entry which is preliminary data.</text>
</comment>
<gene>
    <name evidence="6" type="ORF">GF339_09900</name>
</gene>
<dbReference type="CDD" id="cd16434">
    <property type="entry name" value="CheB-CheR_fusion"/>
    <property type="match status" value="1"/>
</dbReference>
<keyword evidence="1 4" id="KW-0378">Hydrolase</keyword>
<dbReference type="InterPro" id="IPR035909">
    <property type="entry name" value="CheB_C"/>
</dbReference>
<evidence type="ECO:0000313" key="6">
    <source>
        <dbReference type="EMBL" id="MBD3324887.1"/>
    </source>
</evidence>
<dbReference type="AlphaFoldDB" id="A0A9D5JV77"/>
<feature type="active site" evidence="4">
    <location>
        <position position="28"/>
    </location>
</feature>
<dbReference type="Pfam" id="PF03705">
    <property type="entry name" value="CheR_N"/>
    <property type="match status" value="1"/>
</dbReference>
<evidence type="ECO:0000256" key="1">
    <source>
        <dbReference type="ARBA" id="ARBA00022801"/>
    </source>
</evidence>
<dbReference type="PROSITE" id="PS50122">
    <property type="entry name" value="CHEB"/>
    <property type="match status" value="1"/>
</dbReference>
<dbReference type="Pfam" id="PF01339">
    <property type="entry name" value="CheB_methylest"/>
    <property type="match status" value="1"/>
</dbReference>
<accession>A0A9D5JV77</accession>
<feature type="non-terminal residue" evidence="6">
    <location>
        <position position="273"/>
    </location>
</feature>
<dbReference type="InterPro" id="IPR000673">
    <property type="entry name" value="Sig_transdc_resp-reg_Me-estase"/>
</dbReference>
<feature type="domain" description="CheB-type methylesterase" evidence="5">
    <location>
        <begin position="22"/>
        <end position="205"/>
    </location>
</feature>
<feature type="active site" evidence="4">
    <location>
        <position position="55"/>
    </location>
</feature>
<dbReference type="GO" id="GO:0005737">
    <property type="term" value="C:cytoplasm"/>
    <property type="evidence" value="ECO:0007669"/>
    <property type="project" value="InterPro"/>
</dbReference>
<dbReference type="GO" id="GO:0000156">
    <property type="term" value="F:phosphorelay response regulator activity"/>
    <property type="evidence" value="ECO:0007669"/>
    <property type="project" value="InterPro"/>
</dbReference>
<dbReference type="Gene3D" id="3.40.50.180">
    <property type="entry name" value="Methylesterase CheB, C-terminal domain"/>
    <property type="match status" value="1"/>
</dbReference>
<dbReference type="Proteomes" id="UP000649604">
    <property type="component" value="Unassembled WGS sequence"/>
</dbReference>
<organism evidence="6 7">
    <name type="scientific">candidate division KSB3 bacterium</name>
    <dbReference type="NCBI Taxonomy" id="2044937"/>
    <lineage>
        <taxon>Bacteria</taxon>
        <taxon>candidate division KSB3</taxon>
    </lineage>
</organism>
<protein>
    <recommendedName>
        <fullName evidence="2">protein-glutamate methylesterase</fullName>
        <ecNumber evidence="2">3.1.1.61</ecNumber>
    </recommendedName>
</protein>
<evidence type="ECO:0000256" key="3">
    <source>
        <dbReference type="ARBA" id="ARBA00048267"/>
    </source>
</evidence>
<reference evidence="6" key="1">
    <citation type="submission" date="2019-11" db="EMBL/GenBank/DDBJ databases">
        <title>Microbial mats filling the niche in hypersaline microbial mats.</title>
        <authorList>
            <person name="Wong H.L."/>
            <person name="Macleod F.I."/>
            <person name="White R.A. III"/>
            <person name="Burns B.P."/>
        </authorList>
    </citation>
    <scope>NUCLEOTIDE SEQUENCE</scope>
    <source>
        <strain evidence="6">Rbin_158</strain>
    </source>
</reference>
<evidence type="ECO:0000259" key="5">
    <source>
        <dbReference type="PROSITE" id="PS50122"/>
    </source>
</evidence>
<feature type="active site" evidence="4">
    <location>
        <position position="147"/>
    </location>
</feature>
<proteinExistence type="predicted"/>
<dbReference type="PANTHER" id="PTHR42872:SF6">
    <property type="entry name" value="PROTEIN-GLUTAMATE METHYLESTERASE_PROTEIN-GLUTAMINE GLUTAMINASE"/>
    <property type="match status" value="1"/>
</dbReference>
<dbReference type="PANTHER" id="PTHR42872">
    <property type="entry name" value="PROTEIN-GLUTAMATE METHYLESTERASE/PROTEIN-GLUTAMINE GLUTAMINASE"/>
    <property type="match status" value="1"/>
</dbReference>
<dbReference type="GO" id="GO:0008984">
    <property type="term" value="F:protein-glutamate methylesterase activity"/>
    <property type="evidence" value="ECO:0007669"/>
    <property type="project" value="UniProtKB-EC"/>
</dbReference>